<evidence type="ECO:0000313" key="3">
    <source>
        <dbReference type="Proteomes" id="UP000036403"/>
    </source>
</evidence>
<dbReference type="STRING" id="67767.A0A0J7JXE6"/>
<keyword evidence="2" id="KW-0675">Receptor</keyword>
<dbReference type="Proteomes" id="UP000036403">
    <property type="component" value="Unassembled WGS sequence"/>
</dbReference>
<dbReference type="PaxDb" id="67767-A0A0J7JXE6"/>
<gene>
    <name evidence="2" type="ORF">RF55_21898</name>
</gene>
<keyword evidence="2" id="KW-0808">Transferase</keyword>
<proteinExistence type="predicted"/>
<dbReference type="EMBL" id="LBMM01023155">
    <property type="protein sequence ID" value="KMQ82777.1"/>
    <property type="molecule type" value="Genomic_DNA"/>
</dbReference>
<dbReference type="GO" id="GO:0016301">
    <property type="term" value="F:kinase activity"/>
    <property type="evidence" value="ECO:0007669"/>
    <property type="project" value="UniProtKB-KW"/>
</dbReference>
<protein>
    <submittedName>
        <fullName evidence="2">Cysteine-rich rlk receptor-like protein kinase protein</fullName>
    </submittedName>
</protein>
<organism evidence="2 3">
    <name type="scientific">Lasius niger</name>
    <name type="common">Black garden ant</name>
    <dbReference type="NCBI Taxonomy" id="67767"/>
    <lineage>
        <taxon>Eukaryota</taxon>
        <taxon>Metazoa</taxon>
        <taxon>Ecdysozoa</taxon>
        <taxon>Arthropoda</taxon>
        <taxon>Hexapoda</taxon>
        <taxon>Insecta</taxon>
        <taxon>Pterygota</taxon>
        <taxon>Neoptera</taxon>
        <taxon>Endopterygota</taxon>
        <taxon>Hymenoptera</taxon>
        <taxon>Apocrita</taxon>
        <taxon>Aculeata</taxon>
        <taxon>Formicoidea</taxon>
        <taxon>Formicidae</taxon>
        <taxon>Formicinae</taxon>
        <taxon>Lasius</taxon>
        <taxon>Lasius</taxon>
    </lineage>
</organism>
<dbReference type="InterPro" id="IPR013103">
    <property type="entry name" value="RVT_2"/>
</dbReference>
<accession>A0A0J7JXE6</accession>
<dbReference type="Pfam" id="PF07727">
    <property type="entry name" value="RVT_2"/>
    <property type="match status" value="1"/>
</dbReference>
<feature type="domain" description="Reverse transcriptase Ty1/copia-type" evidence="1">
    <location>
        <begin position="42"/>
        <end position="105"/>
    </location>
</feature>
<feature type="non-terminal residue" evidence="2">
    <location>
        <position position="107"/>
    </location>
</feature>
<dbReference type="AlphaFoldDB" id="A0A0J7JXE6"/>
<comment type="caution">
    <text evidence="2">The sequence shown here is derived from an EMBL/GenBank/DDBJ whole genome shotgun (WGS) entry which is preliminary data.</text>
</comment>
<dbReference type="OrthoDB" id="413361at2759"/>
<sequence>MENQTWTLVPRPTDINVNSNRWVFKKKVKQDGQVAKYKARLVAKAFLHGELDIPIYMEQPSGYEQDNDLVCLLNKAIYGLKQASMLWNVKLVKFLTSRNFVQSNADP</sequence>
<name>A0A0J7JXE6_LASNI</name>
<evidence type="ECO:0000313" key="2">
    <source>
        <dbReference type="EMBL" id="KMQ82777.1"/>
    </source>
</evidence>
<reference evidence="2 3" key="1">
    <citation type="submission" date="2015-04" db="EMBL/GenBank/DDBJ databases">
        <title>Lasius niger genome sequencing.</title>
        <authorList>
            <person name="Konorov E.A."/>
            <person name="Nikitin M.A."/>
            <person name="Kirill M.V."/>
            <person name="Chang P."/>
        </authorList>
    </citation>
    <scope>NUCLEOTIDE SEQUENCE [LARGE SCALE GENOMIC DNA]</scope>
    <source>
        <tissue evidence="2">Whole</tissue>
    </source>
</reference>
<keyword evidence="3" id="KW-1185">Reference proteome</keyword>
<evidence type="ECO:0000259" key="1">
    <source>
        <dbReference type="Pfam" id="PF07727"/>
    </source>
</evidence>
<keyword evidence="2" id="KW-0418">Kinase</keyword>